<reference evidence="1 2" key="1">
    <citation type="journal article" date="2020" name="ISME J.">
        <title>Uncovering the hidden diversity of litter-decomposition mechanisms in mushroom-forming fungi.</title>
        <authorList>
            <person name="Floudas D."/>
            <person name="Bentzer J."/>
            <person name="Ahren D."/>
            <person name="Johansson T."/>
            <person name="Persson P."/>
            <person name="Tunlid A."/>
        </authorList>
    </citation>
    <scope>NUCLEOTIDE SEQUENCE [LARGE SCALE GENOMIC DNA]</scope>
    <source>
        <strain evidence="1 2">CBS 661.87</strain>
    </source>
</reference>
<evidence type="ECO:0000313" key="2">
    <source>
        <dbReference type="Proteomes" id="UP000565441"/>
    </source>
</evidence>
<accession>A0A8H5HK38</accession>
<dbReference type="Proteomes" id="UP000565441">
    <property type="component" value="Unassembled WGS sequence"/>
</dbReference>
<comment type="caution">
    <text evidence="1">The sequence shown here is derived from an EMBL/GenBank/DDBJ whole genome shotgun (WGS) entry which is preliminary data.</text>
</comment>
<protein>
    <submittedName>
        <fullName evidence="1">Uncharacterized protein</fullName>
    </submittedName>
</protein>
<keyword evidence="2" id="KW-1185">Reference proteome</keyword>
<organism evidence="1 2">
    <name type="scientific">Tricholomella constricta</name>
    <dbReference type="NCBI Taxonomy" id="117010"/>
    <lineage>
        <taxon>Eukaryota</taxon>
        <taxon>Fungi</taxon>
        <taxon>Dikarya</taxon>
        <taxon>Basidiomycota</taxon>
        <taxon>Agaricomycotina</taxon>
        <taxon>Agaricomycetes</taxon>
        <taxon>Agaricomycetidae</taxon>
        <taxon>Agaricales</taxon>
        <taxon>Tricholomatineae</taxon>
        <taxon>Lyophyllaceae</taxon>
        <taxon>Tricholomella</taxon>
    </lineage>
</organism>
<proteinExistence type="predicted"/>
<dbReference type="AlphaFoldDB" id="A0A8H5HK38"/>
<name>A0A8H5HK38_9AGAR</name>
<dbReference type="OrthoDB" id="3205299at2759"/>
<sequence length="216" mass="23785">MALQRSKSAPHGVPALVPAPTRLQRASSFHTIQQAVKPVKAAHMAAIPERAAAEREDPFSLSGFFPSSLREDKWGWLRDEEKVEKKRWTAEDGGHGGVLFGESDKLTREVIKGEDKMGVLSLGGLLTELEGELRTSYGAAMGGDGEREAMDGEREAMDEDSLWLALRLRRGTTLPEMPVADAEHWKTPVDSAIDEYFPIWDIQPGNSRGTKLPHVA</sequence>
<dbReference type="EMBL" id="JAACJP010000004">
    <property type="protein sequence ID" value="KAF5384793.1"/>
    <property type="molecule type" value="Genomic_DNA"/>
</dbReference>
<gene>
    <name evidence="1" type="ORF">D9615_001425</name>
</gene>
<evidence type="ECO:0000313" key="1">
    <source>
        <dbReference type="EMBL" id="KAF5384793.1"/>
    </source>
</evidence>